<keyword evidence="3" id="KW-1185">Reference proteome</keyword>
<protein>
    <submittedName>
        <fullName evidence="2">Uncharacterized protein</fullName>
    </submittedName>
</protein>
<dbReference type="EMBL" id="JBHFAB010000004">
    <property type="protein sequence ID" value="MFC1416485.1"/>
    <property type="molecule type" value="Genomic_DNA"/>
</dbReference>
<gene>
    <name evidence="2" type="ORF">ACEZDE_07505</name>
</gene>
<feature type="region of interest" description="Disordered" evidence="1">
    <location>
        <begin position="1"/>
        <end position="54"/>
    </location>
</feature>
<comment type="caution">
    <text evidence="2">The sequence shown here is derived from an EMBL/GenBank/DDBJ whole genome shotgun (WGS) entry which is preliminary data.</text>
</comment>
<evidence type="ECO:0000256" key="1">
    <source>
        <dbReference type="SAM" id="MobiDB-lite"/>
    </source>
</evidence>
<reference evidence="2 3" key="1">
    <citation type="submission" date="2024-09" db="EMBL/GenBank/DDBJ databases">
        <authorList>
            <person name="Lee S.D."/>
        </authorList>
    </citation>
    <scope>NUCLEOTIDE SEQUENCE [LARGE SCALE GENOMIC DNA]</scope>
    <source>
        <strain evidence="2 3">N8-3</strain>
    </source>
</reference>
<feature type="compositionally biased region" description="Polar residues" evidence="1">
    <location>
        <begin position="7"/>
        <end position="19"/>
    </location>
</feature>
<dbReference type="RefSeq" id="WP_380533749.1">
    <property type="nucleotide sequence ID" value="NZ_JBHFAB010000004.1"/>
</dbReference>
<name>A0ABV6VRV3_9ACTN</name>
<evidence type="ECO:0000313" key="3">
    <source>
        <dbReference type="Proteomes" id="UP001592531"/>
    </source>
</evidence>
<dbReference type="Proteomes" id="UP001592531">
    <property type="component" value="Unassembled WGS sequence"/>
</dbReference>
<sequence>MARRRQGTQGTRSADTVLTSIEGGASHTARADRTIQAPPGAVRAAASPGGDEDAGRSRLWHVVLSVAGRPTPLTELKRGLEQLAHDHTPFMTARYAVDHGEIRYWEQAEDLQDAAAMALRLWGEHKASAQLPPWEIVGLEVVDRPTYHKRIAEGYGESRAFLSGVHPY</sequence>
<evidence type="ECO:0000313" key="2">
    <source>
        <dbReference type="EMBL" id="MFC1416485.1"/>
    </source>
</evidence>
<proteinExistence type="predicted"/>
<organism evidence="2 3">
    <name type="scientific">Streptacidiphilus cavernicola</name>
    <dbReference type="NCBI Taxonomy" id="3342716"/>
    <lineage>
        <taxon>Bacteria</taxon>
        <taxon>Bacillati</taxon>
        <taxon>Actinomycetota</taxon>
        <taxon>Actinomycetes</taxon>
        <taxon>Kitasatosporales</taxon>
        <taxon>Streptomycetaceae</taxon>
        <taxon>Streptacidiphilus</taxon>
    </lineage>
</organism>
<accession>A0ABV6VRV3</accession>